<dbReference type="PROSITE" id="PS50923">
    <property type="entry name" value="SUSHI"/>
    <property type="match status" value="3"/>
</dbReference>
<evidence type="ECO:0000256" key="14">
    <source>
        <dbReference type="ARBA" id="ARBA00034103"/>
    </source>
</evidence>
<evidence type="ECO:0000313" key="20">
    <source>
        <dbReference type="Proteomes" id="UP001221898"/>
    </source>
</evidence>
<dbReference type="InterPro" id="IPR035976">
    <property type="entry name" value="Sushi/SCR/CCP_sf"/>
</dbReference>
<feature type="signal peptide" evidence="16">
    <location>
        <begin position="1"/>
        <end position="17"/>
    </location>
</feature>
<dbReference type="SUPFAM" id="SSF81324">
    <property type="entry name" value="Voltage-gated potassium channels"/>
    <property type="match status" value="1"/>
</dbReference>
<dbReference type="AlphaFoldDB" id="A0AAD7S8S0"/>
<dbReference type="GO" id="GO:0001525">
    <property type="term" value="P:angiogenesis"/>
    <property type="evidence" value="ECO:0007669"/>
    <property type="project" value="UniProtKB-KW"/>
</dbReference>
<dbReference type="GO" id="GO:0005576">
    <property type="term" value="C:extracellular region"/>
    <property type="evidence" value="ECO:0007669"/>
    <property type="project" value="UniProtKB-SubCell"/>
</dbReference>
<dbReference type="GO" id="GO:0051965">
    <property type="term" value="P:positive regulation of synapse assembly"/>
    <property type="evidence" value="ECO:0007669"/>
    <property type="project" value="TreeGrafter"/>
</dbReference>
<gene>
    <name evidence="19" type="ORF">AAFF_G00433500</name>
</gene>
<comment type="caution">
    <text evidence="15">Lacks conserved residue(s) required for the propagation of feature annotation.</text>
</comment>
<evidence type="ECO:0000256" key="9">
    <source>
        <dbReference type="ARBA" id="ARBA00022729"/>
    </source>
</evidence>
<dbReference type="InterPro" id="IPR003410">
    <property type="entry name" value="HYR_dom"/>
</dbReference>
<evidence type="ECO:0000256" key="1">
    <source>
        <dbReference type="ARBA" id="ARBA00004241"/>
    </source>
</evidence>
<feature type="disulfide bond" evidence="15">
    <location>
        <begin position="260"/>
        <end position="287"/>
    </location>
</feature>
<dbReference type="PANTHER" id="PTHR46343">
    <property type="entry name" value="HYR DOMAIN-CONTAINING PROTEIN"/>
    <property type="match status" value="1"/>
</dbReference>
<keyword evidence="5" id="KW-0963">Cytoplasm</keyword>
<sequence>MGINILLILALLFSVETQRTIGYSSHPVSPACHKVMLLVMMQCIVGSMIDTLMLGCMFVKIPWPKNRAETLLFSCSSLAANYSAVLGGKGKFPVYIDTSLILSENEKHSELRGSEMSKFYFLLLLEAFTRVLGLTNEDSGSTLLSGYNEVTPEEEDPYIPRLDYRTPRWCYTLKLTNGEVTCFSPRGGNYHNTLGTRCEMSCDRGYRLMGRTSVMCMPSRRWSGTSYCRQVRCHVLPLILHGTHTCTRGVMSGSRCDYTCDPGYQLDGVRSRTCMPLGRWSNGDPTCTDRDPPKIKCPLSRVRVAEPGKVTTMVSWEPPTVKDTADKDLHVTLIGQASGSEFKEGINVIRYKVYDQARNKALCKFIIRVEVRRCPDLKEPLHGYLTCTPEGNIYGADCKYHCDGGYERKGTPSTVCQLDRSWSGTPPTCAMLQFNTDMNTSSALLTQFYEKRRLLVISTPTTDDQYYKFQDMMLQSAECGLDLRQVTVVELLGLPPGEVGRINGKLLDSQVIEGLRKTLRISTAYFSMVLLDKRGIDRERLIDPTTSDELYSIIDTYLLDEAERERLEKYRNYCD</sequence>
<feature type="domain" description="HYR" evidence="17">
    <location>
        <begin position="288"/>
        <end position="371"/>
    </location>
</feature>
<dbReference type="Pfam" id="PF02494">
    <property type="entry name" value="HYR"/>
    <property type="match status" value="1"/>
</dbReference>
<feature type="domain" description="Sushi" evidence="18">
    <location>
        <begin position="372"/>
        <end position="431"/>
    </location>
</feature>
<keyword evidence="8 15" id="KW-0768">Sushi</keyword>
<dbReference type="InterPro" id="IPR043555">
    <property type="entry name" value="SRPX-like"/>
</dbReference>
<accession>A0AAD7S8S0</accession>
<comment type="caution">
    <text evidence="19">The sequence shown here is derived from an EMBL/GenBank/DDBJ whole genome shotgun (WGS) entry which is preliminary data.</text>
</comment>
<evidence type="ECO:0000256" key="10">
    <source>
        <dbReference type="ARBA" id="ARBA00022737"/>
    </source>
</evidence>
<dbReference type="GO" id="GO:0045202">
    <property type="term" value="C:synapse"/>
    <property type="evidence" value="ECO:0007669"/>
    <property type="project" value="UniProtKB-SubCell"/>
</dbReference>
<organism evidence="19 20">
    <name type="scientific">Aldrovandia affinis</name>
    <dbReference type="NCBI Taxonomy" id="143900"/>
    <lineage>
        <taxon>Eukaryota</taxon>
        <taxon>Metazoa</taxon>
        <taxon>Chordata</taxon>
        <taxon>Craniata</taxon>
        <taxon>Vertebrata</taxon>
        <taxon>Euteleostomi</taxon>
        <taxon>Actinopterygii</taxon>
        <taxon>Neopterygii</taxon>
        <taxon>Teleostei</taxon>
        <taxon>Notacanthiformes</taxon>
        <taxon>Halosauridae</taxon>
        <taxon>Aldrovandia</taxon>
    </lineage>
</organism>
<evidence type="ECO:0000256" key="6">
    <source>
        <dbReference type="ARBA" id="ARBA00022525"/>
    </source>
</evidence>
<evidence type="ECO:0000256" key="16">
    <source>
        <dbReference type="SAM" id="SignalP"/>
    </source>
</evidence>
<evidence type="ECO:0000313" key="19">
    <source>
        <dbReference type="EMBL" id="KAJ8398003.1"/>
    </source>
</evidence>
<dbReference type="GO" id="GO:0005102">
    <property type="term" value="F:signaling receptor binding"/>
    <property type="evidence" value="ECO:0007669"/>
    <property type="project" value="TreeGrafter"/>
</dbReference>
<dbReference type="GO" id="GO:0009986">
    <property type="term" value="C:cell surface"/>
    <property type="evidence" value="ECO:0007669"/>
    <property type="project" value="UniProtKB-SubCell"/>
</dbReference>
<dbReference type="SMART" id="SM00032">
    <property type="entry name" value="CCP"/>
    <property type="match status" value="3"/>
</dbReference>
<evidence type="ECO:0000256" key="13">
    <source>
        <dbReference type="ARBA" id="ARBA00023157"/>
    </source>
</evidence>
<name>A0AAD7S8S0_9TELE</name>
<evidence type="ECO:0000256" key="5">
    <source>
        <dbReference type="ARBA" id="ARBA00022490"/>
    </source>
</evidence>
<evidence type="ECO:0000256" key="11">
    <source>
        <dbReference type="ARBA" id="ARBA00022889"/>
    </source>
</evidence>
<dbReference type="PANTHER" id="PTHR46343:SF3">
    <property type="entry name" value="SUSHI REPEAT-CONTAINING PROTEIN SRPX2"/>
    <property type="match status" value="1"/>
</dbReference>
<keyword evidence="20" id="KW-1185">Reference proteome</keyword>
<keyword evidence="9 16" id="KW-0732">Signal</keyword>
<dbReference type="InterPro" id="IPR000436">
    <property type="entry name" value="Sushi_SCR_CCP_dom"/>
</dbReference>
<dbReference type="GO" id="GO:0090050">
    <property type="term" value="P:positive regulation of cell migration involved in sprouting angiogenesis"/>
    <property type="evidence" value="ECO:0007669"/>
    <property type="project" value="TreeGrafter"/>
</dbReference>
<evidence type="ECO:0000256" key="7">
    <source>
        <dbReference type="ARBA" id="ARBA00022657"/>
    </source>
</evidence>
<feature type="disulfide bond" evidence="15">
    <location>
        <begin position="402"/>
        <end position="429"/>
    </location>
</feature>
<feature type="domain" description="Sushi" evidence="18">
    <location>
        <begin position="231"/>
        <end position="289"/>
    </location>
</feature>
<dbReference type="InterPro" id="IPR025232">
    <property type="entry name" value="DUF4174"/>
</dbReference>
<feature type="domain" description="Sushi" evidence="18">
    <location>
        <begin position="180"/>
        <end position="230"/>
    </location>
</feature>
<protein>
    <recommendedName>
        <fullName evidence="4">Sushi repeat-containing protein SRPX2</fullName>
    </recommendedName>
</protein>
<evidence type="ECO:0000256" key="12">
    <source>
        <dbReference type="ARBA" id="ARBA00023018"/>
    </source>
</evidence>
<keyword evidence="6" id="KW-0964">Secreted</keyword>
<dbReference type="Pfam" id="PF01007">
    <property type="entry name" value="IRK"/>
    <property type="match status" value="1"/>
</dbReference>
<dbReference type="Pfam" id="PF13778">
    <property type="entry name" value="DUF4174"/>
    <property type="match status" value="1"/>
</dbReference>
<dbReference type="CDD" id="cd00033">
    <property type="entry name" value="CCP"/>
    <property type="match status" value="3"/>
</dbReference>
<keyword evidence="11" id="KW-0130">Cell adhesion</keyword>
<evidence type="ECO:0000259" key="18">
    <source>
        <dbReference type="PROSITE" id="PS50923"/>
    </source>
</evidence>
<evidence type="ECO:0000256" key="15">
    <source>
        <dbReference type="PROSITE-ProRule" id="PRU00302"/>
    </source>
</evidence>
<proteinExistence type="predicted"/>
<evidence type="ECO:0000259" key="17">
    <source>
        <dbReference type="PROSITE" id="PS50825"/>
    </source>
</evidence>
<feature type="chain" id="PRO_5042118840" description="Sushi repeat-containing protein SRPX2" evidence="16">
    <location>
        <begin position="18"/>
        <end position="575"/>
    </location>
</feature>
<keyword evidence="13 15" id="KW-1015">Disulfide bond</keyword>
<keyword evidence="7" id="KW-0037">Angiogenesis</keyword>
<dbReference type="Proteomes" id="UP001221898">
    <property type="component" value="Unassembled WGS sequence"/>
</dbReference>
<dbReference type="FunFam" id="2.10.70.10:FF:000024">
    <property type="entry name" value="Sushi repeat-containing protein SRPX"/>
    <property type="match status" value="1"/>
</dbReference>
<dbReference type="GO" id="GO:0005737">
    <property type="term" value="C:cytoplasm"/>
    <property type="evidence" value="ECO:0007669"/>
    <property type="project" value="UniProtKB-SubCell"/>
</dbReference>
<evidence type="ECO:0000256" key="3">
    <source>
        <dbReference type="ARBA" id="ARBA00004613"/>
    </source>
</evidence>
<dbReference type="SUPFAM" id="SSF57535">
    <property type="entry name" value="Complement control module/SCR domain"/>
    <property type="match status" value="3"/>
</dbReference>
<dbReference type="Gene3D" id="1.10.287.70">
    <property type="match status" value="1"/>
</dbReference>
<dbReference type="PROSITE" id="PS50825">
    <property type="entry name" value="HYR"/>
    <property type="match status" value="1"/>
</dbReference>
<dbReference type="GO" id="GO:0098609">
    <property type="term" value="P:cell-cell adhesion"/>
    <property type="evidence" value="ECO:0007669"/>
    <property type="project" value="TreeGrafter"/>
</dbReference>
<evidence type="ECO:0000256" key="2">
    <source>
        <dbReference type="ARBA" id="ARBA00004496"/>
    </source>
</evidence>
<reference evidence="19" key="1">
    <citation type="journal article" date="2023" name="Science">
        <title>Genome structures resolve the early diversification of teleost fishes.</title>
        <authorList>
            <person name="Parey E."/>
            <person name="Louis A."/>
            <person name="Montfort J."/>
            <person name="Bouchez O."/>
            <person name="Roques C."/>
            <person name="Iampietro C."/>
            <person name="Lluch J."/>
            <person name="Castinel A."/>
            <person name="Donnadieu C."/>
            <person name="Desvignes T."/>
            <person name="Floi Bucao C."/>
            <person name="Jouanno E."/>
            <person name="Wen M."/>
            <person name="Mejri S."/>
            <person name="Dirks R."/>
            <person name="Jansen H."/>
            <person name="Henkel C."/>
            <person name="Chen W.J."/>
            <person name="Zahm M."/>
            <person name="Cabau C."/>
            <person name="Klopp C."/>
            <person name="Thompson A.W."/>
            <person name="Robinson-Rechavi M."/>
            <person name="Braasch I."/>
            <person name="Lecointre G."/>
            <person name="Bobe J."/>
            <person name="Postlethwait J.H."/>
            <person name="Berthelot C."/>
            <person name="Roest Crollius H."/>
            <person name="Guiguen Y."/>
        </authorList>
    </citation>
    <scope>NUCLEOTIDE SEQUENCE</scope>
    <source>
        <strain evidence="19">NC1722</strain>
    </source>
</reference>
<comment type="subcellular location">
    <subcellularLocation>
        <location evidence="1">Cell surface</location>
    </subcellularLocation>
    <subcellularLocation>
        <location evidence="2">Cytoplasm</location>
    </subcellularLocation>
    <subcellularLocation>
        <location evidence="3">Secreted</location>
    </subcellularLocation>
    <subcellularLocation>
        <location evidence="14">Synapse</location>
    </subcellularLocation>
</comment>
<dbReference type="EMBL" id="JAINUG010000094">
    <property type="protein sequence ID" value="KAJ8398003.1"/>
    <property type="molecule type" value="Genomic_DNA"/>
</dbReference>
<dbReference type="Pfam" id="PF00084">
    <property type="entry name" value="Sushi"/>
    <property type="match status" value="3"/>
</dbReference>
<keyword evidence="12" id="KW-0770">Synapse</keyword>
<dbReference type="Gene3D" id="2.10.70.10">
    <property type="entry name" value="Complement Module, domain 1"/>
    <property type="match status" value="3"/>
</dbReference>
<keyword evidence="10" id="KW-0677">Repeat</keyword>
<dbReference type="InterPro" id="IPR040445">
    <property type="entry name" value="Kir_TM"/>
</dbReference>
<evidence type="ECO:0000256" key="4">
    <source>
        <dbReference type="ARBA" id="ARBA00014594"/>
    </source>
</evidence>
<evidence type="ECO:0000256" key="8">
    <source>
        <dbReference type="ARBA" id="ARBA00022659"/>
    </source>
</evidence>